<feature type="domain" description="Flagellar basal-body/hook protein C-terminal" evidence="7">
    <location>
        <begin position="363"/>
        <end position="408"/>
    </location>
</feature>
<evidence type="ECO:0000256" key="5">
    <source>
        <dbReference type="RuleBase" id="RU362116"/>
    </source>
</evidence>
<dbReference type="NCBIfam" id="TIGR03506">
    <property type="entry name" value="FlgEFG_subfam"/>
    <property type="match status" value="1"/>
</dbReference>
<keyword evidence="10" id="KW-0969">Cilium</keyword>
<dbReference type="Pfam" id="PF06429">
    <property type="entry name" value="Flg_bbr_C"/>
    <property type="match status" value="1"/>
</dbReference>
<dbReference type="GO" id="GO:0005829">
    <property type="term" value="C:cytosol"/>
    <property type="evidence" value="ECO:0007669"/>
    <property type="project" value="TreeGrafter"/>
</dbReference>
<dbReference type="SUPFAM" id="SSF117143">
    <property type="entry name" value="Flagellar hook protein flgE"/>
    <property type="match status" value="1"/>
</dbReference>
<comment type="caution">
    <text evidence="10">The sequence shown here is derived from an EMBL/GenBank/DDBJ whole genome shotgun (WGS) entry which is preliminary data.</text>
</comment>
<name>A0AAJ1WXF7_9HYPH</name>
<evidence type="ECO:0000259" key="6">
    <source>
        <dbReference type="Pfam" id="PF00460"/>
    </source>
</evidence>
<comment type="similarity">
    <text evidence="2 5">Belongs to the flagella basal body rod proteins family.</text>
</comment>
<feature type="domain" description="Flagellar basal body rod protein N-terminal" evidence="6">
    <location>
        <begin position="7"/>
        <end position="37"/>
    </location>
</feature>
<dbReference type="Gene3D" id="2.60.98.20">
    <property type="entry name" value="Flagellar hook protein FlgE"/>
    <property type="match status" value="1"/>
</dbReference>
<evidence type="ECO:0000259" key="9">
    <source>
        <dbReference type="Pfam" id="PF22692"/>
    </source>
</evidence>
<dbReference type="RefSeq" id="WP_230367138.1">
    <property type="nucleotide sequence ID" value="NZ_JAJALK010000009.1"/>
</dbReference>
<dbReference type="Pfam" id="PF07559">
    <property type="entry name" value="FlgE_D2"/>
    <property type="match status" value="1"/>
</dbReference>
<evidence type="ECO:0000313" key="11">
    <source>
        <dbReference type="Proteomes" id="UP001223420"/>
    </source>
</evidence>
<evidence type="ECO:0000259" key="8">
    <source>
        <dbReference type="Pfam" id="PF07559"/>
    </source>
</evidence>
<feature type="domain" description="Flagellar hook protein FlgE/F/G-like D1" evidence="9">
    <location>
        <begin position="84"/>
        <end position="127"/>
    </location>
</feature>
<comment type="subcellular location">
    <subcellularLocation>
        <location evidence="1 5">Bacterial flagellum basal body</location>
    </subcellularLocation>
</comment>
<dbReference type="InterPro" id="IPR037058">
    <property type="entry name" value="Falgellar_hook_FlgE_sf"/>
</dbReference>
<dbReference type="PANTHER" id="PTHR30435">
    <property type="entry name" value="FLAGELLAR PROTEIN"/>
    <property type="match status" value="1"/>
</dbReference>
<dbReference type="InterPro" id="IPR001444">
    <property type="entry name" value="Flag_bb_rod_N"/>
</dbReference>
<evidence type="ECO:0000256" key="2">
    <source>
        <dbReference type="ARBA" id="ARBA00009677"/>
    </source>
</evidence>
<sequence length="410" mass="42406">MGLYGVLNSGVSGMNAQSNRLGVVADNIQNQNTVGYKRGSTQFSSLLTDSGNGSYNSGGVTTVVRHEVSGKSNTTATTSSSDIAINGNGFFIVKDEGGKTSLTRAGNFVVDARTGDLVNAAGMHLMGYNLASGTPVPSMNSYNGLVPVNLASMAMKSNPSTKGFINGGAVLNSNADNLGGDPTPPTAANPAGNFTSATNFNAYDNLGNPVQVDLYFIKNSSGNWKVSAYDHKAGTILAGPTALTFDGAGKMANPPKMSFNIPNGQPFTFDFANVSQLASQFVFDGKVDGNSPQAVDHAAIDTDGTVYAVFGDGQTAAAFRIPLATVASPDNLTPRSGNVFDITPQSGDPRVNFANVGGRGSIQSNSLEDSNVDLGNELATMIASQTGYGANSKVFQTGTEMLETLVNLKR</sequence>
<feature type="domain" description="Flagellar hook protein FlgE D2" evidence="8">
    <location>
        <begin position="180"/>
        <end position="283"/>
    </location>
</feature>
<keyword evidence="10" id="KW-0966">Cell projection</keyword>
<reference evidence="10" key="1">
    <citation type="submission" date="2023-07" db="EMBL/GenBank/DDBJ databases">
        <title>Genomic Encyclopedia of Type Strains, Phase IV (KMG-IV): sequencing the most valuable type-strain genomes for metagenomic binning, comparative biology and taxonomic classification.</title>
        <authorList>
            <person name="Goeker M."/>
        </authorList>
    </citation>
    <scope>NUCLEOTIDE SEQUENCE</scope>
    <source>
        <strain evidence="10">DSM 19569</strain>
    </source>
</reference>
<organism evidence="10 11">
    <name type="scientific">Methylobacterium brachiatum</name>
    <dbReference type="NCBI Taxonomy" id="269660"/>
    <lineage>
        <taxon>Bacteria</taxon>
        <taxon>Pseudomonadati</taxon>
        <taxon>Pseudomonadota</taxon>
        <taxon>Alphaproteobacteria</taxon>
        <taxon>Hyphomicrobiales</taxon>
        <taxon>Methylobacteriaceae</taxon>
        <taxon>Methylobacterium</taxon>
    </lineage>
</organism>
<keyword evidence="4 5" id="KW-0975">Bacterial flagellum</keyword>
<dbReference type="InterPro" id="IPR037925">
    <property type="entry name" value="FlgE/F/G-like"/>
</dbReference>
<dbReference type="Pfam" id="PF00460">
    <property type="entry name" value="Flg_bb_rod"/>
    <property type="match status" value="1"/>
</dbReference>
<gene>
    <name evidence="10" type="ORF">QO001_004325</name>
</gene>
<dbReference type="Proteomes" id="UP001223420">
    <property type="component" value="Unassembled WGS sequence"/>
</dbReference>
<evidence type="ECO:0000259" key="7">
    <source>
        <dbReference type="Pfam" id="PF06429"/>
    </source>
</evidence>
<dbReference type="InterPro" id="IPR053967">
    <property type="entry name" value="LlgE_F_G-like_D1"/>
</dbReference>
<dbReference type="PANTHER" id="PTHR30435:SF1">
    <property type="entry name" value="FLAGELLAR HOOK PROTEIN FLGE"/>
    <property type="match status" value="1"/>
</dbReference>
<keyword evidence="10" id="KW-0282">Flagellum</keyword>
<protein>
    <recommendedName>
        <fullName evidence="3 5">Flagellar hook protein FlgE</fullName>
    </recommendedName>
</protein>
<dbReference type="Pfam" id="PF22692">
    <property type="entry name" value="LlgE_F_G_D1"/>
    <property type="match status" value="1"/>
</dbReference>
<dbReference type="InterPro" id="IPR011491">
    <property type="entry name" value="FlgE_D2"/>
</dbReference>
<evidence type="ECO:0000256" key="1">
    <source>
        <dbReference type="ARBA" id="ARBA00004117"/>
    </source>
</evidence>
<evidence type="ECO:0000256" key="3">
    <source>
        <dbReference type="ARBA" id="ARBA00019015"/>
    </source>
</evidence>
<dbReference type="InterPro" id="IPR020013">
    <property type="entry name" value="Flagellar_FlgE/F/G"/>
</dbReference>
<dbReference type="InterPro" id="IPR010930">
    <property type="entry name" value="Flg_bb/hook_C_dom"/>
</dbReference>
<evidence type="ECO:0000256" key="4">
    <source>
        <dbReference type="ARBA" id="ARBA00023143"/>
    </source>
</evidence>
<comment type="function">
    <text evidence="5">A flexible structure which links the flagellar filament to the drive apparatus in the basal body.</text>
</comment>
<dbReference type="GO" id="GO:0071978">
    <property type="term" value="P:bacterial-type flagellum-dependent swarming motility"/>
    <property type="evidence" value="ECO:0007669"/>
    <property type="project" value="TreeGrafter"/>
</dbReference>
<dbReference type="EMBL" id="JAUSWL010000008">
    <property type="protein sequence ID" value="MDQ0545382.1"/>
    <property type="molecule type" value="Genomic_DNA"/>
</dbReference>
<proteinExistence type="inferred from homology"/>
<evidence type="ECO:0000313" key="10">
    <source>
        <dbReference type="EMBL" id="MDQ0545382.1"/>
    </source>
</evidence>
<dbReference type="AlphaFoldDB" id="A0AAJ1WXF7"/>
<accession>A0AAJ1WXF7</accession>
<dbReference type="GO" id="GO:0009424">
    <property type="term" value="C:bacterial-type flagellum hook"/>
    <property type="evidence" value="ECO:0007669"/>
    <property type="project" value="TreeGrafter"/>
</dbReference>
<dbReference type="GO" id="GO:0009425">
    <property type="term" value="C:bacterial-type flagellum basal body"/>
    <property type="evidence" value="ECO:0007669"/>
    <property type="project" value="UniProtKB-SubCell"/>
</dbReference>